<dbReference type="PANTHER" id="PTHR42834">
    <property type="entry name" value="ENDONUCLEASE/EXONUCLEASE/PHOSPHATASE FAMILY PROTEIN (AFU_ORTHOLOGUE AFUA_3G09210)"/>
    <property type="match status" value="1"/>
</dbReference>
<dbReference type="InterPro" id="IPR059177">
    <property type="entry name" value="GH29D-like_dom"/>
</dbReference>
<name>A0ABT9WBB3_9BACL</name>
<keyword evidence="1" id="KW-0732">Signal</keyword>
<dbReference type="Pfam" id="PF19886">
    <property type="entry name" value="DUF6359"/>
    <property type="match status" value="1"/>
</dbReference>
<gene>
    <name evidence="4" type="ORF">J2T19_001801</name>
</gene>
<dbReference type="InterPro" id="IPR006146">
    <property type="entry name" value="5'-Nucleotdase_CS"/>
</dbReference>
<dbReference type="Pfam" id="PF13290">
    <property type="entry name" value="CHB_HEX_C_1"/>
    <property type="match status" value="2"/>
</dbReference>
<dbReference type="Pfam" id="PF03372">
    <property type="entry name" value="Exo_endo_phos"/>
    <property type="match status" value="1"/>
</dbReference>
<evidence type="ECO:0000256" key="1">
    <source>
        <dbReference type="ARBA" id="ARBA00022729"/>
    </source>
</evidence>
<evidence type="ECO:0000313" key="4">
    <source>
        <dbReference type="EMBL" id="MDQ0170359.1"/>
    </source>
</evidence>
<dbReference type="PRINTS" id="PR01607">
    <property type="entry name" value="APYRASEFAMLY"/>
</dbReference>
<feature type="region of interest" description="Disordered" evidence="2">
    <location>
        <begin position="1599"/>
        <end position="1683"/>
    </location>
</feature>
<accession>A0ABT9WBB3</accession>
<feature type="domain" description="SLH" evidence="3">
    <location>
        <begin position="1681"/>
        <end position="1744"/>
    </location>
</feature>
<feature type="compositionally biased region" description="Pro residues" evidence="2">
    <location>
        <begin position="1644"/>
        <end position="1671"/>
    </location>
</feature>
<dbReference type="InterPro" id="IPR045939">
    <property type="entry name" value="YhcR_N"/>
</dbReference>
<dbReference type="Pfam" id="PF00149">
    <property type="entry name" value="Metallophos"/>
    <property type="match status" value="1"/>
</dbReference>
<dbReference type="InterPro" id="IPR001119">
    <property type="entry name" value="SLH_dom"/>
</dbReference>
<dbReference type="PANTHER" id="PTHR42834:SF1">
    <property type="entry name" value="ENDONUCLEASE_EXONUCLEASE_PHOSPHATASE FAMILY PROTEIN (AFU_ORTHOLOGUE AFUA_3G09210)"/>
    <property type="match status" value="1"/>
</dbReference>
<dbReference type="InterPro" id="IPR006179">
    <property type="entry name" value="5_nucleotidase/apyrase"/>
</dbReference>
<dbReference type="InterPro" id="IPR004843">
    <property type="entry name" value="Calcineurin-like_PHP"/>
</dbReference>
<dbReference type="EMBL" id="JAUSTI010000004">
    <property type="protein sequence ID" value="MDQ0170359.1"/>
    <property type="molecule type" value="Genomic_DNA"/>
</dbReference>
<feature type="domain" description="SLH" evidence="3">
    <location>
        <begin position="1745"/>
        <end position="1803"/>
    </location>
</feature>
<dbReference type="SUPFAM" id="SSF55816">
    <property type="entry name" value="5'-nucleotidase (syn. UDP-sugar hydrolase), C-terminal domain"/>
    <property type="match status" value="1"/>
</dbReference>
<evidence type="ECO:0000259" key="3">
    <source>
        <dbReference type="PROSITE" id="PS51272"/>
    </source>
</evidence>
<dbReference type="InterPro" id="IPR005135">
    <property type="entry name" value="Endo/exonuclease/phosphatase"/>
</dbReference>
<protein>
    <submittedName>
        <fullName evidence="4">2',3'-cyclic-nucleotide 2'-phosphodiesterase (5'-nucleotidase family)</fullName>
    </submittedName>
</protein>
<dbReference type="RefSeq" id="WP_307214855.1">
    <property type="nucleotide sequence ID" value="NZ_JAUSTI010000004.1"/>
</dbReference>
<dbReference type="SUPFAM" id="SSF56300">
    <property type="entry name" value="Metallo-dependent phosphatases"/>
    <property type="match status" value="1"/>
</dbReference>
<organism evidence="4 5">
    <name type="scientific">Paenibacillus tundrae</name>
    <dbReference type="NCBI Taxonomy" id="528187"/>
    <lineage>
        <taxon>Bacteria</taxon>
        <taxon>Bacillati</taxon>
        <taxon>Bacillota</taxon>
        <taxon>Bacilli</taxon>
        <taxon>Bacillales</taxon>
        <taxon>Paenibacillaceae</taxon>
        <taxon>Paenibacillus</taxon>
    </lineage>
</organism>
<proteinExistence type="predicted"/>
<dbReference type="Gene3D" id="3.60.10.10">
    <property type="entry name" value="Endonuclease/exonuclease/phosphatase"/>
    <property type="match status" value="1"/>
</dbReference>
<dbReference type="PROSITE" id="PS00785">
    <property type="entry name" value="5_NUCLEOTIDASE_1"/>
    <property type="match status" value="1"/>
</dbReference>
<reference evidence="4 5" key="1">
    <citation type="submission" date="2023-07" db="EMBL/GenBank/DDBJ databases">
        <title>Sorghum-associated microbial communities from plants grown in Nebraska, USA.</title>
        <authorList>
            <person name="Schachtman D."/>
        </authorList>
    </citation>
    <scope>NUCLEOTIDE SEQUENCE [LARGE SCALE GENOMIC DNA]</scope>
    <source>
        <strain evidence="4 5">DS1314</strain>
    </source>
</reference>
<dbReference type="Pfam" id="PF00395">
    <property type="entry name" value="SLH"/>
    <property type="match status" value="3"/>
</dbReference>
<dbReference type="PROSITE" id="PS51272">
    <property type="entry name" value="SLH"/>
    <property type="match status" value="3"/>
</dbReference>
<dbReference type="InterPro" id="IPR036691">
    <property type="entry name" value="Endo/exonu/phosph_ase_sf"/>
</dbReference>
<dbReference type="Proteomes" id="UP001233836">
    <property type="component" value="Unassembled WGS sequence"/>
</dbReference>
<dbReference type="Gene3D" id="3.60.21.10">
    <property type="match status" value="1"/>
</dbReference>
<keyword evidence="5" id="KW-1185">Reference proteome</keyword>
<dbReference type="CDD" id="cd04486">
    <property type="entry name" value="YhcR_OBF_like"/>
    <property type="match status" value="1"/>
</dbReference>
<dbReference type="Pfam" id="PF02872">
    <property type="entry name" value="5_nucleotid_C"/>
    <property type="match status" value="1"/>
</dbReference>
<dbReference type="Gene3D" id="3.90.780.10">
    <property type="entry name" value="5'-Nucleotidase, C-terminal domain"/>
    <property type="match status" value="1"/>
</dbReference>
<dbReference type="SUPFAM" id="SSF56219">
    <property type="entry name" value="DNase I-like"/>
    <property type="match status" value="1"/>
</dbReference>
<comment type="caution">
    <text evidence="4">The sequence shown here is derived from an EMBL/GenBank/DDBJ whole genome shotgun (WGS) entry which is preliminary data.</text>
</comment>
<dbReference type="InterPro" id="IPR036907">
    <property type="entry name" value="5'-Nucleotdase_C_sf"/>
</dbReference>
<feature type="domain" description="SLH" evidence="3">
    <location>
        <begin position="1804"/>
        <end position="1860"/>
    </location>
</feature>
<dbReference type="CDD" id="cd10283">
    <property type="entry name" value="MnuA_DNase1-like"/>
    <property type="match status" value="1"/>
</dbReference>
<sequence length="1860" mass="199086">MYSKQMKSWLRLFLAMVLLITGTIPIGVFNSKVAAADEPLTIEQALALDPNVTTATIEGYVIGTYSNGPKVNLIPPFTVDTNFAIADSPTETDINKMMPVQVPIPAPRSTFGLVSNPLLYQSKVRINNGTLTQYFSTRGLHTGTSTFQLIDETPETEVANVTANPSSGEVPTGTQITLATTTVGATIYYKLNNEAEFLPYTNPIIINDTTHIEAYAHKEGLPDSAITLLNYTIVDNTPIPIVEARNKLENSSVTVQGIVTYREESGGMANLYIQDSNAGIVIRGTDSTVELGDRIEAYGPLTVYNGLLQVEKDKTGFPGGYIKIVDKAQEIPEPILLTSKDFAPTAGGGKGAGGIYEGMLVEVNAVTVTRSSNSTFFATDDDGGEITIYAKNSPTALAAGKTYEKVTGVMTYHTSYGLELIPRTAADVVENLLSVTASVPSGGVVKGSTVTLSSPMAGAEIYYTVDESEPTMSSTLYSGPITVNADTVVKAIAVSDGRSSEMFSFTYKVLQQLDNLRIHDIQGASHASLYDGLAVQNVEGIVTHVVNGSSFYMQEIPDMEDDDENTSEGILIYKLTHGMNVGNKVKVSGQVKEYVTSSTELATTEIVATTITVENTEQELPEPVLLGSKGRNIPKVIDSDQFGEFNPDIDAIDFYESLEGMRVQLDEATIIGPYSSEPGLAVVVDNNPNNPLRTPAGGVILTGDGAEPFESSLNPQRLFINKKPPHAVKTGDKLTDSVRGVMTYSNGNFKILPEGNLPAITSGGLEQATTKIEQSNDKLTIATFNVENFSQKDTARAVKIGGIIVNNLKNPDIIGIMEVQDNDGATDSGTTAADASFQTLINAIAANNGPTYQYSEISPENNKDGGAPGANIRVGFLYNESRVSLKEGIKGSATTAIQVGADGSLSVNPGRIAPNDEAFASSRKPLTAEFEFNGERVVVIANHFNSKGGDLKPFGSIQPATRSSELQRAKQATLVNGFVKELLNKDPDVNVAVLGDFNDFQFSKTLNILQGNELDNLVNKLPENERYSYIYDGNSQTLDHILVSKNVSDTAVIEVVHVNADFETKDGRVSDHDPLLAQLSIGNAAEEGDFDLRVLHTNDTHAHLDNIPRRVTAVKEARNDNTLVLDAGDVFSGTLYFNLFNGLADLEFMNMIGYDAMTFGNHEFDKGTGVLRDFIEQAEFPFVSANINFGKDANLGSLYHESIGKPGEDAQIYPAIITEVNGEQVGIFGLTTADTVSLSSPGDELKFEDYRASAQATVDMLQQEGINKIIALTHLGYSEDLKLAEAVKGIDIVVGGHSHTILKEPIIVGSQDEPTLVVQTGEYDVSLGKLDVTFNEEGVLKKWNGQLLSLDAKDAAGNYIYEDDPVAQAKLAAYAPELEKFKKTVIGKTNVFLDGERNSVRKQETNLGNLMTDGMLEKVKLIVKENDVKGYVAIQNSGGIRASFKEGDITLGDLLTVMPFGNNLSALKMTGKEITAALENGVSGVETGEGRFPQVSGMRFYYDSTKPNEKIDSVTNQVTQVGKRIIKVQIKNANGTYTDIDPNGYYIVATNSFMANGGDFYRAMRVAKDDNRYYELNLVDYEIFNEHLDRVGTVNQATEGRITDLKGGSLPGEGSNPGNGGGNSGSNPGGGNSGGGDGVTTPAPTTPSPAPSNPTPTPTPSPTNPTQPTTPPASGSNGSTTPGVVLGDVASHWASAAIQQAISRGIVYGYQDGNFRPNASATRAEFIVMLARAFELPASNKALTFKDAAGIPAWAQSFIAQAVDQGIISGYTDDTFRSSGKVSRVEMTVMLVRALGLPVDSSSTLSFADADQVPAWAVPYIAAAYEAGLVKGTGKNRFNPLAEATRAEVVTLLMSASEVR</sequence>
<feature type="compositionally biased region" description="Gly residues" evidence="2">
    <location>
        <begin position="1609"/>
        <end position="1638"/>
    </location>
</feature>
<evidence type="ECO:0000256" key="2">
    <source>
        <dbReference type="SAM" id="MobiDB-lite"/>
    </source>
</evidence>
<dbReference type="InterPro" id="IPR029052">
    <property type="entry name" value="Metallo-depent_PP-like"/>
</dbReference>
<evidence type="ECO:0000313" key="5">
    <source>
        <dbReference type="Proteomes" id="UP001233836"/>
    </source>
</evidence>
<dbReference type="InterPro" id="IPR008334">
    <property type="entry name" value="5'-Nucleotdase_C"/>
</dbReference>